<proteinExistence type="predicted"/>
<sequence>MIVTVGARDPRRPVAESGREMLPGGRNTREALREEIRGCTKLISWEKESHVAFVAGSDEKDDWRLDFHNRTGEIAEKRDGEIEPRRGRVESIERSWMGGGSLESLENL</sequence>
<gene>
    <name evidence="2" type="ORF">NHX12_031796</name>
</gene>
<dbReference type="AlphaFoldDB" id="A0A9Q0IKZ4"/>
<dbReference type="Proteomes" id="UP001148018">
    <property type="component" value="Unassembled WGS sequence"/>
</dbReference>
<evidence type="ECO:0000256" key="1">
    <source>
        <dbReference type="SAM" id="MobiDB-lite"/>
    </source>
</evidence>
<accession>A0A9Q0IKZ4</accession>
<feature type="region of interest" description="Disordered" evidence="1">
    <location>
        <begin position="1"/>
        <end position="26"/>
    </location>
</feature>
<name>A0A9Q0IKZ4_9TELE</name>
<comment type="caution">
    <text evidence="2">The sequence shown here is derived from an EMBL/GenBank/DDBJ whole genome shotgun (WGS) entry which is preliminary data.</text>
</comment>
<keyword evidence="3" id="KW-1185">Reference proteome</keyword>
<organism evidence="2 3">
    <name type="scientific">Muraenolepis orangiensis</name>
    <name type="common">Patagonian moray cod</name>
    <dbReference type="NCBI Taxonomy" id="630683"/>
    <lineage>
        <taxon>Eukaryota</taxon>
        <taxon>Metazoa</taxon>
        <taxon>Chordata</taxon>
        <taxon>Craniata</taxon>
        <taxon>Vertebrata</taxon>
        <taxon>Euteleostomi</taxon>
        <taxon>Actinopterygii</taxon>
        <taxon>Neopterygii</taxon>
        <taxon>Teleostei</taxon>
        <taxon>Neoteleostei</taxon>
        <taxon>Acanthomorphata</taxon>
        <taxon>Zeiogadaria</taxon>
        <taxon>Gadariae</taxon>
        <taxon>Gadiformes</taxon>
        <taxon>Muraenolepidoidei</taxon>
        <taxon>Muraenolepididae</taxon>
        <taxon>Muraenolepis</taxon>
    </lineage>
</organism>
<evidence type="ECO:0000313" key="2">
    <source>
        <dbReference type="EMBL" id="KAJ3600821.1"/>
    </source>
</evidence>
<protein>
    <submittedName>
        <fullName evidence="2">Uncharacterized protein</fullName>
    </submittedName>
</protein>
<feature type="compositionally biased region" description="Basic and acidic residues" evidence="1">
    <location>
        <begin position="8"/>
        <end position="19"/>
    </location>
</feature>
<reference evidence="2" key="1">
    <citation type="submission" date="2022-07" db="EMBL/GenBank/DDBJ databases">
        <title>Chromosome-level genome of Muraenolepis orangiensis.</title>
        <authorList>
            <person name="Kim J."/>
        </authorList>
    </citation>
    <scope>NUCLEOTIDE SEQUENCE</scope>
    <source>
        <strain evidence="2">KU_S4_2022</strain>
        <tissue evidence="2">Muscle</tissue>
    </source>
</reference>
<dbReference type="EMBL" id="JANIIK010000047">
    <property type="protein sequence ID" value="KAJ3600821.1"/>
    <property type="molecule type" value="Genomic_DNA"/>
</dbReference>
<evidence type="ECO:0000313" key="3">
    <source>
        <dbReference type="Proteomes" id="UP001148018"/>
    </source>
</evidence>